<sequence length="716" mass="83250">MLRGKNSQVKRATSLLRYLLENFVDTARQKCADCVTVNRYIFACGRFDGISPLSTVVQYDSQINQWTNVTRMSVRRCYCGSAFIRGRIAVIGGYDGTSLLDTVEVYDSDKDEWTIETAAATTTDDISNIRYNSLISAQCKARCLYEYRNHQHQQRSLPSMFNNGKTKRLLCLLPCDLDPPLLLSNEQSCQAICSTLRNVECQRSCIFIQDLYQQQSNCLTDDCQSSSCSPTNDCFEKIPQPKNITAIERKSRRTVKLKWSSNGVTNIEPIFYVIEAQWTLPKTIINQEDIISKWGFVKEEVSHTKAIIRNIQRDNRWYTFRVAAVTRHGYSSFSITTKPFRLNSQNESQKSLSTITTPRNLSIKDYQLNSNTINITLSWQKPDSSINGYQISWEAQNDPSLLVNTIDISSSLYPLELTIPFLSMHTSYIFKIRSLIIPDDDELQMSIPISIKFNYEEEFFSIKNFYISEPYFINGLIKTNISWNKINDYRIQQYDLYWIETYCSSDILPCCYRRDAVTIESFFQLYDLRFNCTYLLNIKPIVSKLRIKKSFQIYFNVSSCQLIQIYGTIRPSCQINENLSSLNLIITRNESGIQFYWHDMRLLVHDDSNIIYQLRIEQLPSHIELISVDLLPTITNYFLPYSKQQDDRYLNVTLTLFDNLIIQQQKSIIIDGYRNNNNNNNRNTLLSIVSSSSSTKIQMKYFLLFILFISIDLIRR</sequence>
<evidence type="ECO:0000256" key="1">
    <source>
        <dbReference type="ARBA" id="ARBA00004479"/>
    </source>
</evidence>
<evidence type="ECO:0000259" key="12">
    <source>
        <dbReference type="PROSITE" id="PS50853"/>
    </source>
</evidence>
<dbReference type="CDD" id="cd00063">
    <property type="entry name" value="FN3"/>
    <property type="match status" value="2"/>
</dbReference>
<dbReference type="PANTHER" id="PTHR46344:SF27">
    <property type="entry name" value="KELCH REPEAT SUPERFAMILY PROTEIN"/>
    <property type="match status" value="1"/>
</dbReference>
<dbReference type="InterPro" id="IPR006652">
    <property type="entry name" value="Kelch_1"/>
</dbReference>
<organism evidence="13 14">
    <name type="scientific">Rotaria sordida</name>
    <dbReference type="NCBI Taxonomy" id="392033"/>
    <lineage>
        <taxon>Eukaryota</taxon>
        <taxon>Metazoa</taxon>
        <taxon>Spiralia</taxon>
        <taxon>Gnathifera</taxon>
        <taxon>Rotifera</taxon>
        <taxon>Eurotatoria</taxon>
        <taxon>Bdelloidea</taxon>
        <taxon>Philodinida</taxon>
        <taxon>Philodinidae</taxon>
        <taxon>Rotaria</taxon>
    </lineage>
</organism>
<dbReference type="InterPro" id="IPR013783">
    <property type="entry name" value="Ig-like_fold"/>
</dbReference>
<dbReference type="InterPro" id="IPR015915">
    <property type="entry name" value="Kelch-typ_b-propeller"/>
</dbReference>
<evidence type="ECO:0000256" key="7">
    <source>
        <dbReference type="ARBA" id="ARBA00022989"/>
    </source>
</evidence>
<keyword evidence="3" id="KW-0880">Kelch repeat</keyword>
<keyword evidence="11" id="KW-0325">Glycoprotein</keyword>
<evidence type="ECO:0000256" key="4">
    <source>
        <dbReference type="ARBA" id="ARBA00022692"/>
    </source>
</evidence>
<evidence type="ECO:0000313" key="14">
    <source>
        <dbReference type="Proteomes" id="UP000663882"/>
    </source>
</evidence>
<name>A0A814FVB8_9BILA</name>
<dbReference type="InterPro" id="IPR003529">
    <property type="entry name" value="Hematopoietin_rcpt_Gp130_CS"/>
</dbReference>
<gene>
    <name evidence="13" type="ORF">RFH988_LOCUS13497</name>
</gene>
<evidence type="ECO:0000256" key="3">
    <source>
        <dbReference type="ARBA" id="ARBA00022441"/>
    </source>
</evidence>
<dbReference type="SUPFAM" id="SSF49265">
    <property type="entry name" value="Fibronectin type III"/>
    <property type="match status" value="1"/>
</dbReference>
<dbReference type="Gene3D" id="2.60.40.10">
    <property type="entry name" value="Immunoglobulins"/>
    <property type="match status" value="2"/>
</dbReference>
<dbReference type="EMBL" id="CAJNOO010000595">
    <property type="protein sequence ID" value="CAF0988012.1"/>
    <property type="molecule type" value="Genomic_DNA"/>
</dbReference>
<dbReference type="SUPFAM" id="SSF117281">
    <property type="entry name" value="Kelch motif"/>
    <property type="match status" value="1"/>
</dbReference>
<evidence type="ECO:0000256" key="10">
    <source>
        <dbReference type="ARBA" id="ARBA00023170"/>
    </source>
</evidence>
<dbReference type="SMART" id="SM00060">
    <property type="entry name" value="FN3"/>
    <property type="match status" value="2"/>
</dbReference>
<dbReference type="PROSITE" id="PS01353">
    <property type="entry name" value="HEMATOPO_REC_L_F2"/>
    <property type="match status" value="1"/>
</dbReference>
<protein>
    <recommendedName>
        <fullName evidence="12">Fibronectin type-III domain-containing protein</fullName>
    </recommendedName>
</protein>
<evidence type="ECO:0000256" key="2">
    <source>
        <dbReference type="ARBA" id="ARBA00008921"/>
    </source>
</evidence>
<reference evidence="13" key="1">
    <citation type="submission" date="2021-02" db="EMBL/GenBank/DDBJ databases">
        <authorList>
            <person name="Nowell W R."/>
        </authorList>
    </citation>
    <scope>NUCLEOTIDE SEQUENCE</scope>
</reference>
<comment type="caution">
    <text evidence="13">The sequence shown here is derived from an EMBL/GenBank/DDBJ whole genome shotgun (WGS) entry which is preliminary data.</text>
</comment>
<dbReference type="SMART" id="SM00612">
    <property type="entry name" value="Kelch"/>
    <property type="match status" value="2"/>
</dbReference>
<keyword evidence="5" id="KW-0732">Signal</keyword>
<dbReference type="PROSITE" id="PS50853">
    <property type="entry name" value="FN3"/>
    <property type="match status" value="1"/>
</dbReference>
<proteinExistence type="inferred from homology"/>
<keyword evidence="8" id="KW-0472">Membrane</keyword>
<evidence type="ECO:0000256" key="6">
    <source>
        <dbReference type="ARBA" id="ARBA00022737"/>
    </source>
</evidence>
<evidence type="ECO:0000256" key="5">
    <source>
        <dbReference type="ARBA" id="ARBA00022729"/>
    </source>
</evidence>
<accession>A0A814FVB8</accession>
<dbReference type="Gene3D" id="2.120.10.80">
    <property type="entry name" value="Kelch-type beta propeller"/>
    <property type="match status" value="1"/>
</dbReference>
<feature type="domain" description="Fibronectin type-III" evidence="12">
    <location>
        <begin position="240"/>
        <end position="345"/>
    </location>
</feature>
<keyword evidence="7" id="KW-1133">Transmembrane helix</keyword>
<evidence type="ECO:0000256" key="8">
    <source>
        <dbReference type="ARBA" id="ARBA00023136"/>
    </source>
</evidence>
<keyword evidence="6" id="KW-0677">Repeat</keyword>
<dbReference type="Pfam" id="PF00041">
    <property type="entry name" value="fn3"/>
    <property type="match status" value="1"/>
</dbReference>
<evidence type="ECO:0000256" key="11">
    <source>
        <dbReference type="ARBA" id="ARBA00023180"/>
    </source>
</evidence>
<dbReference type="AlphaFoldDB" id="A0A814FVB8"/>
<dbReference type="GO" id="GO:0016020">
    <property type="term" value="C:membrane"/>
    <property type="evidence" value="ECO:0007669"/>
    <property type="project" value="UniProtKB-SubCell"/>
</dbReference>
<dbReference type="InterPro" id="IPR003961">
    <property type="entry name" value="FN3_dom"/>
</dbReference>
<dbReference type="GO" id="GO:0004896">
    <property type="term" value="F:cytokine receptor activity"/>
    <property type="evidence" value="ECO:0007669"/>
    <property type="project" value="InterPro"/>
</dbReference>
<keyword evidence="10" id="KW-0675">Receptor</keyword>
<evidence type="ECO:0000313" key="13">
    <source>
        <dbReference type="EMBL" id="CAF0988012.1"/>
    </source>
</evidence>
<dbReference type="PANTHER" id="PTHR46344">
    <property type="entry name" value="OS02G0202900 PROTEIN"/>
    <property type="match status" value="1"/>
</dbReference>
<evidence type="ECO:0000256" key="9">
    <source>
        <dbReference type="ARBA" id="ARBA00023157"/>
    </source>
</evidence>
<comment type="subcellular location">
    <subcellularLocation>
        <location evidence="1">Membrane</location>
        <topology evidence="1">Single-pass type I membrane protein</topology>
    </subcellularLocation>
</comment>
<keyword evidence="9" id="KW-1015">Disulfide bond</keyword>
<dbReference type="Proteomes" id="UP000663882">
    <property type="component" value="Unassembled WGS sequence"/>
</dbReference>
<keyword evidence="4" id="KW-0812">Transmembrane</keyword>
<dbReference type="OrthoDB" id="9985779at2759"/>
<dbReference type="Pfam" id="PF01344">
    <property type="entry name" value="Kelch_1"/>
    <property type="match status" value="2"/>
</dbReference>
<dbReference type="InterPro" id="IPR036116">
    <property type="entry name" value="FN3_sf"/>
</dbReference>
<comment type="similarity">
    <text evidence="2">Belongs to the type I cytokine receptor family. Type 2 subfamily.</text>
</comment>